<protein>
    <submittedName>
        <fullName evidence="1">Uncharacterized protein</fullName>
    </submittedName>
</protein>
<evidence type="ECO:0000313" key="1">
    <source>
        <dbReference type="EMBL" id="KAI0085150.1"/>
    </source>
</evidence>
<dbReference type="Proteomes" id="UP001055072">
    <property type="component" value="Unassembled WGS sequence"/>
</dbReference>
<dbReference type="EMBL" id="MU274934">
    <property type="protein sequence ID" value="KAI0085150.1"/>
    <property type="molecule type" value="Genomic_DNA"/>
</dbReference>
<gene>
    <name evidence="1" type="ORF">BDY19DRAFT_987182</name>
</gene>
<comment type="caution">
    <text evidence="1">The sequence shown here is derived from an EMBL/GenBank/DDBJ whole genome shotgun (WGS) entry which is preliminary data.</text>
</comment>
<name>A0ACB8TT04_9APHY</name>
<organism evidence="1 2">
    <name type="scientific">Irpex rosettiformis</name>
    <dbReference type="NCBI Taxonomy" id="378272"/>
    <lineage>
        <taxon>Eukaryota</taxon>
        <taxon>Fungi</taxon>
        <taxon>Dikarya</taxon>
        <taxon>Basidiomycota</taxon>
        <taxon>Agaricomycotina</taxon>
        <taxon>Agaricomycetes</taxon>
        <taxon>Polyporales</taxon>
        <taxon>Irpicaceae</taxon>
        <taxon>Irpex</taxon>
    </lineage>
</organism>
<evidence type="ECO:0000313" key="2">
    <source>
        <dbReference type="Proteomes" id="UP001055072"/>
    </source>
</evidence>
<accession>A0ACB8TT04</accession>
<keyword evidence="2" id="KW-1185">Reference proteome</keyword>
<sequence>MSFPAMLGVPGVVKQVKLVGNDILDAELSAIRLRRSNRREDKEGKRWIRRKENARFVDNPHIVQATKKDFAVPTPNTRTTFPQPLPVYLSRNNPIPAATPAVREPLSASAGRFSMGLKGMRKQLRKSGPRAELLVREVEAEITEWLANSIWLDPDTSAAAQTLVPIGTSTAIMEVSRTPMQLVWAIEDDAFARYVVHCCSRYHNIVSFSKDVTGQRLTYILRPHITRPAYEAPQGLDTPPGTDLESSVVDSESDIMTSDLDSQISDIEIDSDAELGHRLPPPRPHHLANIPESSPNSPVLRASTDTSTLDDSWSVVNESDADADIEHDLVQSVASLDLDADTTPRAARQLRQGPLRSHLWDRQRRAASSPSRSPARHGRNPPRSRRLVVSTKIDTVHPASFYDYLFA</sequence>
<proteinExistence type="predicted"/>
<reference evidence="1" key="1">
    <citation type="journal article" date="2021" name="Environ. Microbiol.">
        <title>Gene family expansions and transcriptome signatures uncover fungal adaptations to wood decay.</title>
        <authorList>
            <person name="Hage H."/>
            <person name="Miyauchi S."/>
            <person name="Viragh M."/>
            <person name="Drula E."/>
            <person name="Min B."/>
            <person name="Chaduli D."/>
            <person name="Navarro D."/>
            <person name="Favel A."/>
            <person name="Norest M."/>
            <person name="Lesage-Meessen L."/>
            <person name="Balint B."/>
            <person name="Merenyi Z."/>
            <person name="de Eugenio L."/>
            <person name="Morin E."/>
            <person name="Martinez A.T."/>
            <person name="Baldrian P."/>
            <person name="Stursova M."/>
            <person name="Martinez M.J."/>
            <person name="Novotny C."/>
            <person name="Magnuson J.K."/>
            <person name="Spatafora J.W."/>
            <person name="Maurice S."/>
            <person name="Pangilinan J."/>
            <person name="Andreopoulos W."/>
            <person name="LaButti K."/>
            <person name="Hundley H."/>
            <person name="Na H."/>
            <person name="Kuo A."/>
            <person name="Barry K."/>
            <person name="Lipzen A."/>
            <person name="Henrissat B."/>
            <person name="Riley R."/>
            <person name="Ahrendt S."/>
            <person name="Nagy L.G."/>
            <person name="Grigoriev I.V."/>
            <person name="Martin F."/>
            <person name="Rosso M.N."/>
        </authorList>
    </citation>
    <scope>NUCLEOTIDE SEQUENCE</scope>
    <source>
        <strain evidence="1">CBS 384.51</strain>
    </source>
</reference>